<dbReference type="AlphaFoldDB" id="A0A1B8U4T8"/>
<dbReference type="Proteomes" id="UP000092612">
    <property type="component" value="Unassembled WGS sequence"/>
</dbReference>
<dbReference type="Gene3D" id="1.20.910.10">
    <property type="entry name" value="Heme oxygenase-like"/>
    <property type="match status" value="1"/>
</dbReference>
<protein>
    <submittedName>
        <fullName evidence="1">Heme oxygenase</fullName>
    </submittedName>
</protein>
<dbReference type="OrthoDB" id="9791270at2"/>
<dbReference type="InterPro" id="IPR024423">
    <property type="entry name" value="DUF3050"/>
</dbReference>
<evidence type="ECO:0000313" key="2">
    <source>
        <dbReference type="Proteomes" id="UP000092612"/>
    </source>
</evidence>
<dbReference type="Pfam" id="PF11251">
    <property type="entry name" value="DUF3050"/>
    <property type="match status" value="1"/>
</dbReference>
<gene>
    <name evidence="1" type="ORF">LPB301_05300</name>
</gene>
<dbReference type="RefSeq" id="WP_068358739.1">
    <property type="nucleotide sequence ID" value="NZ_CP019337.1"/>
</dbReference>
<evidence type="ECO:0000313" key="1">
    <source>
        <dbReference type="EMBL" id="OBY66877.1"/>
    </source>
</evidence>
<proteinExistence type="predicted"/>
<keyword evidence="2" id="KW-1185">Reference proteome</keyword>
<reference evidence="2" key="1">
    <citation type="submission" date="2016-02" db="EMBL/GenBank/DDBJ databases">
        <title>Paenibacillus sp. LPB0068, isolated from Crassostrea gigas.</title>
        <authorList>
            <person name="Shin S.-K."/>
            <person name="Yi H."/>
        </authorList>
    </citation>
    <scope>NUCLEOTIDE SEQUENCE [LARGE SCALE GENOMIC DNA]</scope>
    <source>
        <strain evidence="2">KCTC 23969</strain>
    </source>
</reference>
<dbReference type="SUPFAM" id="SSF48613">
    <property type="entry name" value="Heme oxygenase-like"/>
    <property type="match status" value="1"/>
</dbReference>
<accession>A0A1B8U4T8</accession>
<dbReference type="EMBL" id="LSFL01000011">
    <property type="protein sequence ID" value="OBY66877.1"/>
    <property type="molecule type" value="Genomic_DNA"/>
</dbReference>
<sequence>MNNVQNIENNIADLRTKLKEHKLYKNLNSLDDIKIFMENHVYAVWDFMSLLKSLQNHLTNVDIPWTPPKNPTLSRFINEIVREEESDVNENGVPKSHFEMYIDAMQQIGAKTDKIDTFINLISEGNPLTYTFSETQLNQKVVDFLKFTFSIIDTKEPHLIAAAFTFGREDIIPDMFIEILQNADAENKLYYKLKYYLKRHIELDGDEHGPLSLKMVAELCGNDNEKWKNATIVARKALLKRIELWDGINDLIKNQESNNTKPILK</sequence>
<name>A0A1B8U4T8_9FLAO</name>
<organism evidence="1 2">
    <name type="scientific">Polaribacter reichenbachii</name>
    <dbReference type="NCBI Taxonomy" id="996801"/>
    <lineage>
        <taxon>Bacteria</taxon>
        <taxon>Pseudomonadati</taxon>
        <taxon>Bacteroidota</taxon>
        <taxon>Flavobacteriia</taxon>
        <taxon>Flavobacteriales</taxon>
        <taxon>Flavobacteriaceae</taxon>
    </lineage>
</organism>
<dbReference type="InterPro" id="IPR016084">
    <property type="entry name" value="Haem_Oase-like_multi-hlx"/>
</dbReference>
<dbReference type="STRING" id="996801.BW723_00555"/>
<dbReference type="KEGG" id="prn:BW723_00555"/>
<comment type="caution">
    <text evidence="1">The sequence shown here is derived from an EMBL/GenBank/DDBJ whole genome shotgun (WGS) entry which is preliminary data.</text>
</comment>